<dbReference type="GeneID" id="18563426"/>
<dbReference type="Proteomes" id="UP000009273">
    <property type="component" value="Segment"/>
</dbReference>
<sequence length="1178" mass="132841">MSERGYFDRDTNYTSESGFSRVKFGIDKPILEVELNEMQKIQEEKRTSIVKQTVPSGFSEIVKRDFDGKSIIYNPTITVRSEDEVRQFKKLNSIAIPPSKLVINGFEVDIEGNVEIDGIKGYTLIELEDKKIATNNSELYDFVFLELWFQEINSLTNLYKNGFLQGEILKNNIIDDRVGGETSRRVAIRSRIRVEKDINLKKWPNGFGYNSQTGEMSNIYARGPLSDIIREKEHIFLPATASFFKGTNFYNDFGLFVAGRKNYVNEKDESIINKRFGVLENYIFAVPMFGIKRRNQVEYSSSNPNGGIPYENENTISDRPDGLFNNLVDKKDLIDLRKSISFNQLNTVKLLDENLKKLMSGNLATSSNDKMTRVQFGLPQIDAINGDYLSNALLHLDFTNRNLTPILGDPPMTSGKNAKYHLSALGYGLSLDGEIVVKYPISTFNKSQGTIEFLLKPYWDGGDRNIKQTLFSITNELDLPLMRLSKDNGKLILKQFYNGSTTSLSAETSVDLNNETIYNNEIYHIRFSWFANNSESKTTIFINGKKVASGNYLLSELSPKFLRLGEIETINTYSSYFKGCLIDELVLYNKVLNENKFSQISPDITLGEAKIYNSFNSILRGFQDNEYKQSIISVIVTSNDTNTFNLESPYGTSINSENSKVYNSLTGKLYTGTWSPLEGGNARFDLTSTPDGTDKFMGETLWVTHEIVVPGGYGVKDVPTRILKAQLNDVDISFADYSNQIREVKELKNIESQLNFIQIKEQKAYDYSSVVRNDGTAFARLLKCTVHSNGTNVYRIPKELYGREVLGICNVNKKLSTTYKEPDGNFVVRLVDKLSFQDQFEVDIALGGFVFDYETHTKTLVSNMMKSKTIRIPTTGDTDEYVIPASLAINKNAVVAPNGGIVVSFLDLKQNNTTDLGKTVFVTGPVSNYLAKATVEGVGTPFIKIKFEETPMTDHFIEIPVLITYQPKSTELLSIWFDYSPYQGILTDTTEKKLKRLTDWKCFATTFGSGEIVVNNLKEKSINNASNRLPGGKNFSYLLDGKDINFVGDQMTINGEYSTNKKLIFRSQFTELIKNDEFDNYSNSLTSEFTVKKKYGKNYQDAFIESSISNIGFAIQDTNESISKYLGAACLVVDEEGSILLFIMGEIVKDPTIASIVKATHGDLFKLEKNPIIIPRND</sequence>
<dbReference type="KEGG" id="vg:18563426"/>
<protein>
    <submittedName>
        <fullName evidence="1">Gp211</fullName>
    </submittedName>
</protein>
<evidence type="ECO:0000313" key="1">
    <source>
        <dbReference type="EMBL" id="AEO93470.1"/>
    </source>
</evidence>
<name>G3MBS7_9CAUD</name>
<proteinExistence type="predicted"/>
<gene>
    <name evidence="1" type="primary">211</name>
    <name evidence="1" type="ORF">G_211</name>
</gene>
<dbReference type="InterPro" id="IPR013320">
    <property type="entry name" value="ConA-like_dom_sf"/>
</dbReference>
<dbReference type="SUPFAM" id="SSF49899">
    <property type="entry name" value="Concanavalin A-like lectins/glucanases"/>
    <property type="match status" value="1"/>
</dbReference>
<accession>G3MBS7</accession>
<keyword evidence="2" id="KW-1185">Reference proteome</keyword>
<organism evidence="1 2">
    <name type="scientific">Bacillus phage G</name>
    <dbReference type="NCBI Taxonomy" id="2884420"/>
    <lineage>
        <taxon>Viruses</taxon>
        <taxon>Duplodnaviria</taxon>
        <taxon>Heunggongvirae</taxon>
        <taxon>Uroviricota</taxon>
        <taxon>Caudoviricetes</taxon>
        <taxon>Donellivirus</taxon>
        <taxon>Donellivirus gee</taxon>
    </lineage>
</organism>
<dbReference type="RefSeq" id="YP_009015514.1">
    <property type="nucleotide sequence ID" value="NC_023719.1"/>
</dbReference>
<dbReference type="EMBL" id="JN638751">
    <property type="protein sequence ID" value="AEO93470.1"/>
    <property type="molecule type" value="Genomic_DNA"/>
</dbReference>
<evidence type="ECO:0000313" key="2">
    <source>
        <dbReference type="Proteomes" id="UP000009273"/>
    </source>
</evidence>
<reference evidence="1 2" key="1">
    <citation type="submission" date="2011-09" db="EMBL/GenBank/DDBJ databases">
        <authorList>
            <person name="Pope W.H."/>
            <person name="Pedulla M.L."/>
            <person name="Ford M.E."/>
            <person name="Peebles C.L."/>
            <person name="Hatfull G.H."/>
            <person name="Hendrix R.W."/>
        </authorList>
    </citation>
    <scope>NUCLEOTIDE SEQUENCE [LARGE SCALE GENOMIC DNA]</scope>
    <source>
        <strain evidence="1">G</strain>
    </source>
</reference>
<dbReference type="Gene3D" id="2.60.120.200">
    <property type="match status" value="1"/>
</dbReference>